<sequence>MMDVRTLVVNHSPKSIWAEAFRAFRTKILHSKKDSIVKSILFTSASAGEGKSVTVANTAVVLAQTGKKVIILDCDLRKPVQHEIFKKRKTNRGLTNFLNGECSISDIVQDTGIPNLRLITSGPILFNPSELLDSDKVEEAIFSLKSQADYIIVDSPPVLPVTDACILGSKVDGIILVVGVGKVQPEMALRAKEHLETVNGNILGVIINRSDTFVEQSAYYHYCENVEKAAN</sequence>
<comment type="similarity">
    <text evidence="1">Belongs to the CpsD/CapB family.</text>
</comment>
<dbReference type="InterPro" id="IPR025669">
    <property type="entry name" value="AAA_dom"/>
</dbReference>
<dbReference type="InterPro" id="IPR050445">
    <property type="entry name" value="Bact_polysacc_biosynth/exp"/>
</dbReference>
<dbReference type="Gene3D" id="3.40.50.300">
    <property type="entry name" value="P-loop containing nucleotide triphosphate hydrolases"/>
    <property type="match status" value="1"/>
</dbReference>
<dbReference type="PANTHER" id="PTHR32309:SF13">
    <property type="entry name" value="FERRIC ENTEROBACTIN TRANSPORT PROTEIN FEPE"/>
    <property type="match status" value="1"/>
</dbReference>
<gene>
    <name evidence="10" type="ORF">SAMN04488500_11689</name>
</gene>
<evidence type="ECO:0000313" key="11">
    <source>
        <dbReference type="Proteomes" id="UP000192738"/>
    </source>
</evidence>
<feature type="domain" description="AAA" evidence="9">
    <location>
        <begin position="38"/>
        <end position="169"/>
    </location>
</feature>
<proteinExistence type="inferred from homology"/>
<keyword evidence="6" id="KW-0067">ATP-binding</keyword>
<evidence type="ECO:0000313" key="10">
    <source>
        <dbReference type="EMBL" id="SMC97956.1"/>
    </source>
</evidence>
<dbReference type="GO" id="GO:0004715">
    <property type="term" value="F:non-membrane spanning protein tyrosine kinase activity"/>
    <property type="evidence" value="ECO:0007669"/>
    <property type="project" value="UniProtKB-EC"/>
</dbReference>
<keyword evidence="4" id="KW-0547">Nucleotide-binding</keyword>
<dbReference type="EC" id="2.7.10.2" evidence="2"/>
<evidence type="ECO:0000256" key="5">
    <source>
        <dbReference type="ARBA" id="ARBA00022777"/>
    </source>
</evidence>
<dbReference type="OrthoDB" id="9794577at2"/>
<keyword evidence="7" id="KW-0829">Tyrosine-protein kinase</keyword>
<evidence type="ECO:0000256" key="8">
    <source>
        <dbReference type="ARBA" id="ARBA00051245"/>
    </source>
</evidence>
<dbReference type="InterPro" id="IPR005702">
    <property type="entry name" value="Wzc-like_C"/>
</dbReference>
<accession>A0A1W2DLT2</accession>
<name>A0A1W2DLT2_9FIRM</name>
<evidence type="ECO:0000259" key="9">
    <source>
        <dbReference type="Pfam" id="PF13614"/>
    </source>
</evidence>
<dbReference type="SUPFAM" id="SSF52540">
    <property type="entry name" value="P-loop containing nucleoside triphosphate hydrolases"/>
    <property type="match status" value="1"/>
</dbReference>
<dbReference type="Proteomes" id="UP000192738">
    <property type="component" value="Unassembled WGS sequence"/>
</dbReference>
<protein>
    <recommendedName>
        <fullName evidence="2">non-specific protein-tyrosine kinase</fullName>
        <ecNumber evidence="2">2.7.10.2</ecNumber>
    </recommendedName>
</protein>
<dbReference type="GO" id="GO:0005524">
    <property type="term" value="F:ATP binding"/>
    <property type="evidence" value="ECO:0007669"/>
    <property type="project" value="UniProtKB-KW"/>
</dbReference>
<evidence type="ECO:0000256" key="4">
    <source>
        <dbReference type="ARBA" id="ARBA00022741"/>
    </source>
</evidence>
<evidence type="ECO:0000256" key="2">
    <source>
        <dbReference type="ARBA" id="ARBA00011903"/>
    </source>
</evidence>
<dbReference type="AlphaFoldDB" id="A0A1W2DLT2"/>
<evidence type="ECO:0000256" key="3">
    <source>
        <dbReference type="ARBA" id="ARBA00022679"/>
    </source>
</evidence>
<comment type="catalytic activity">
    <reaction evidence="8">
        <text>L-tyrosyl-[protein] + ATP = O-phospho-L-tyrosyl-[protein] + ADP + H(+)</text>
        <dbReference type="Rhea" id="RHEA:10596"/>
        <dbReference type="Rhea" id="RHEA-COMP:10136"/>
        <dbReference type="Rhea" id="RHEA-COMP:20101"/>
        <dbReference type="ChEBI" id="CHEBI:15378"/>
        <dbReference type="ChEBI" id="CHEBI:30616"/>
        <dbReference type="ChEBI" id="CHEBI:46858"/>
        <dbReference type="ChEBI" id="CHEBI:61978"/>
        <dbReference type="ChEBI" id="CHEBI:456216"/>
        <dbReference type="EC" id="2.7.10.2"/>
    </reaction>
</comment>
<keyword evidence="5" id="KW-0418">Kinase</keyword>
<dbReference type="PANTHER" id="PTHR32309">
    <property type="entry name" value="TYROSINE-PROTEIN KINASE"/>
    <property type="match status" value="1"/>
</dbReference>
<dbReference type="InterPro" id="IPR027417">
    <property type="entry name" value="P-loop_NTPase"/>
</dbReference>
<keyword evidence="3" id="KW-0808">Transferase</keyword>
<dbReference type="NCBIfam" id="TIGR01007">
    <property type="entry name" value="eps_fam"/>
    <property type="match status" value="1"/>
</dbReference>
<dbReference type="STRING" id="112901.SAMN04488500_11689"/>
<evidence type="ECO:0000256" key="7">
    <source>
        <dbReference type="ARBA" id="ARBA00023137"/>
    </source>
</evidence>
<dbReference type="CDD" id="cd05387">
    <property type="entry name" value="BY-kinase"/>
    <property type="match status" value="1"/>
</dbReference>
<reference evidence="10 11" key="1">
    <citation type="submission" date="2017-04" db="EMBL/GenBank/DDBJ databases">
        <authorList>
            <person name="Afonso C.L."/>
            <person name="Miller P.J."/>
            <person name="Scott M.A."/>
            <person name="Spackman E."/>
            <person name="Goraichik I."/>
            <person name="Dimitrov K.M."/>
            <person name="Suarez D.L."/>
            <person name="Swayne D.E."/>
        </authorList>
    </citation>
    <scope>NUCLEOTIDE SEQUENCE [LARGE SCALE GENOMIC DNA]</scope>
    <source>
        <strain evidence="10 11">DSM 5090</strain>
    </source>
</reference>
<evidence type="ECO:0000256" key="1">
    <source>
        <dbReference type="ARBA" id="ARBA00007316"/>
    </source>
</evidence>
<evidence type="ECO:0000256" key="6">
    <source>
        <dbReference type="ARBA" id="ARBA00022840"/>
    </source>
</evidence>
<keyword evidence="11" id="KW-1185">Reference proteome</keyword>
<dbReference type="Pfam" id="PF13614">
    <property type="entry name" value="AAA_31"/>
    <property type="match status" value="1"/>
</dbReference>
<dbReference type="RefSeq" id="WP_084577137.1">
    <property type="nucleotide sequence ID" value="NZ_CP155572.1"/>
</dbReference>
<dbReference type="GO" id="GO:0005886">
    <property type="term" value="C:plasma membrane"/>
    <property type="evidence" value="ECO:0007669"/>
    <property type="project" value="TreeGrafter"/>
</dbReference>
<organism evidence="10 11">
    <name type="scientific">Sporomusa malonica</name>
    <dbReference type="NCBI Taxonomy" id="112901"/>
    <lineage>
        <taxon>Bacteria</taxon>
        <taxon>Bacillati</taxon>
        <taxon>Bacillota</taxon>
        <taxon>Negativicutes</taxon>
        <taxon>Selenomonadales</taxon>
        <taxon>Sporomusaceae</taxon>
        <taxon>Sporomusa</taxon>
    </lineage>
</organism>
<dbReference type="EMBL" id="FWXI01000016">
    <property type="protein sequence ID" value="SMC97956.1"/>
    <property type="molecule type" value="Genomic_DNA"/>
</dbReference>